<keyword evidence="8" id="KW-1185">Reference proteome</keyword>
<dbReference type="EMBL" id="KB007909">
    <property type="protein sequence ID" value="ELR20691.1"/>
    <property type="molecule type" value="Genomic_DNA"/>
</dbReference>
<dbReference type="Gene3D" id="2.60.120.620">
    <property type="entry name" value="q2cbj1_9rhob like domain"/>
    <property type="match status" value="1"/>
</dbReference>
<comment type="cofactor">
    <cofactor evidence="1">
        <name>L-ascorbate</name>
        <dbReference type="ChEBI" id="CHEBI:38290"/>
    </cofactor>
</comment>
<feature type="domain" description="Fe2OG dioxygenase" evidence="6">
    <location>
        <begin position="125"/>
        <end position="223"/>
    </location>
</feature>
<protein>
    <submittedName>
        <fullName evidence="7">Prolyl 4hydroxylase, alpha subunit</fullName>
    </submittedName>
</protein>
<dbReference type="GO" id="GO:0004656">
    <property type="term" value="F:procollagen-proline 4-dioxygenase activity"/>
    <property type="evidence" value="ECO:0007669"/>
    <property type="project" value="TreeGrafter"/>
</dbReference>
<keyword evidence="5" id="KW-0408">Iron</keyword>
<keyword evidence="3" id="KW-0223">Dioxygenase</keyword>
<dbReference type="VEuPathDB" id="AmoebaDB:ACA1_054370"/>
<dbReference type="SUPFAM" id="SSF51197">
    <property type="entry name" value="Clavaminate synthase-like"/>
    <property type="match status" value="1"/>
</dbReference>
<dbReference type="Proteomes" id="UP000011083">
    <property type="component" value="Unassembled WGS sequence"/>
</dbReference>
<dbReference type="PANTHER" id="PTHR10869:SF247">
    <property type="entry name" value="FE2OG DIOXYGENASE DOMAIN-CONTAINING PROTEIN"/>
    <property type="match status" value="1"/>
</dbReference>
<dbReference type="OrthoDB" id="16686at2759"/>
<dbReference type="PANTHER" id="PTHR10869">
    <property type="entry name" value="PROLYL 4-HYDROXYLASE ALPHA SUBUNIT"/>
    <property type="match status" value="1"/>
</dbReference>
<dbReference type="RefSeq" id="XP_004344094.1">
    <property type="nucleotide sequence ID" value="XM_004344044.1"/>
</dbReference>
<dbReference type="Pfam" id="PF13640">
    <property type="entry name" value="2OG-FeII_Oxy_3"/>
    <property type="match status" value="1"/>
</dbReference>
<sequence>MEAELEKLITVGGRESGINVFNSTNPITYTSQPRTPIRKVATPIEGAFLLYDVLTPEECQQFIDLTEKMGYEEAMVDTHDGMVKMPERRNNERVLWRATADVWEPIWERVAPHIPNAINMCDTYCLNERLRFYRYDKEEMFGAHYDQCYMLEPWDRSLLTFIVYLTDDFEGGGTMFYPKLFEVRPVKGMACIFFHGEHERSPEHEGMVVTKGRKYVLRSDVMYRALNTEKF</sequence>
<dbReference type="AlphaFoldDB" id="L8H8A8"/>
<evidence type="ECO:0000313" key="7">
    <source>
        <dbReference type="EMBL" id="ELR20691.1"/>
    </source>
</evidence>
<dbReference type="SMART" id="SM00702">
    <property type="entry name" value="P4Hc"/>
    <property type="match status" value="1"/>
</dbReference>
<proteinExistence type="predicted"/>
<dbReference type="GeneID" id="14921561"/>
<dbReference type="GO" id="GO:0005506">
    <property type="term" value="F:iron ion binding"/>
    <property type="evidence" value="ECO:0007669"/>
    <property type="project" value="InterPro"/>
</dbReference>
<evidence type="ECO:0000313" key="8">
    <source>
        <dbReference type="Proteomes" id="UP000011083"/>
    </source>
</evidence>
<name>L8H8A8_ACACF</name>
<keyword evidence="4" id="KW-0560">Oxidoreductase</keyword>
<reference evidence="7 8" key="1">
    <citation type="journal article" date="2013" name="Genome Biol.">
        <title>Genome of Acanthamoeba castellanii highlights extensive lateral gene transfer and early evolution of tyrosine kinase signaling.</title>
        <authorList>
            <person name="Clarke M."/>
            <person name="Lohan A.J."/>
            <person name="Liu B."/>
            <person name="Lagkouvardos I."/>
            <person name="Roy S."/>
            <person name="Zafar N."/>
            <person name="Bertelli C."/>
            <person name="Schilde C."/>
            <person name="Kianianmomeni A."/>
            <person name="Burglin T.R."/>
            <person name="Frech C."/>
            <person name="Turcotte B."/>
            <person name="Kopec K.O."/>
            <person name="Synnott J.M."/>
            <person name="Choo C."/>
            <person name="Paponov I."/>
            <person name="Finkler A."/>
            <person name="Soon Heng Tan C."/>
            <person name="Hutchins A.P."/>
            <person name="Weinmeier T."/>
            <person name="Rattei T."/>
            <person name="Chu J.S."/>
            <person name="Gimenez G."/>
            <person name="Irimia M."/>
            <person name="Rigden D.J."/>
            <person name="Fitzpatrick D.A."/>
            <person name="Lorenzo-Morales J."/>
            <person name="Bateman A."/>
            <person name="Chiu C.H."/>
            <person name="Tang P."/>
            <person name="Hegemann P."/>
            <person name="Fromm H."/>
            <person name="Raoult D."/>
            <person name="Greub G."/>
            <person name="Miranda-Saavedra D."/>
            <person name="Chen N."/>
            <person name="Nash P."/>
            <person name="Ginger M.L."/>
            <person name="Horn M."/>
            <person name="Schaap P."/>
            <person name="Caler L."/>
            <person name="Loftus B."/>
        </authorList>
    </citation>
    <scope>NUCLEOTIDE SEQUENCE [LARGE SCALE GENOMIC DNA]</scope>
    <source>
        <strain evidence="7 8">Neff</strain>
    </source>
</reference>
<evidence type="ECO:0000256" key="1">
    <source>
        <dbReference type="ARBA" id="ARBA00001961"/>
    </source>
</evidence>
<evidence type="ECO:0000256" key="5">
    <source>
        <dbReference type="ARBA" id="ARBA00023004"/>
    </source>
</evidence>
<evidence type="ECO:0000259" key="6">
    <source>
        <dbReference type="PROSITE" id="PS51471"/>
    </source>
</evidence>
<accession>L8H8A8</accession>
<dbReference type="PROSITE" id="PS51471">
    <property type="entry name" value="FE2OG_OXY"/>
    <property type="match status" value="1"/>
</dbReference>
<dbReference type="InterPro" id="IPR005123">
    <property type="entry name" value="Oxoglu/Fe-dep_dioxygenase_dom"/>
</dbReference>
<evidence type="ECO:0000256" key="2">
    <source>
        <dbReference type="ARBA" id="ARBA00022723"/>
    </source>
</evidence>
<keyword evidence="2" id="KW-0479">Metal-binding</keyword>
<evidence type="ECO:0000256" key="3">
    <source>
        <dbReference type="ARBA" id="ARBA00022964"/>
    </source>
</evidence>
<dbReference type="InterPro" id="IPR045054">
    <property type="entry name" value="P4HA-like"/>
</dbReference>
<dbReference type="KEGG" id="acan:ACA1_054370"/>
<dbReference type="InterPro" id="IPR006620">
    <property type="entry name" value="Pro_4_hyd_alph"/>
</dbReference>
<gene>
    <name evidence="7" type="ORF">ACA1_054370</name>
</gene>
<dbReference type="STRING" id="1257118.L8H8A8"/>
<dbReference type="GO" id="GO:0031418">
    <property type="term" value="F:L-ascorbic acid binding"/>
    <property type="evidence" value="ECO:0007669"/>
    <property type="project" value="InterPro"/>
</dbReference>
<dbReference type="InterPro" id="IPR044862">
    <property type="entry name" value="Pro_4_hyd_alph_FE2OG_OXY"/>
</dbReference>
<evidence type="ECO:0000256" key="4">
    <source>
        <dbReference type="ARBA" id="ARBA00023002"/>
    </source>
</evidence>
<organism evidence="7 8">
    <name type="scientific">Acanthamoeba castellanii (strain ATCC 30010 / Neff)</name>
    <dbReference type="NCBI Taxonomy" id="1257118"/>
    <lineage>
        <taxon>Eukaryota</taxon>
        <taxon>Amoebozoa</taxon>
        <taxon>Discosea</taxon>
        <taxon>Longamoebia</taxon>
        <taxon>Centramoebida</taxon>
        <taxon>Acanthamoebidae</taxon>
        <taxon>Acanthamoeba</taxon>
    </lineage>
</organism>
<dbReference type="OMA" id="FKPHRDG"/>
<dbReference type="GO" id="GO:0005783">
    <property type="term" value="C:endoplasmic reticulum"/>
    <property type="evidence" value="ECO:0007669"/>
    <property type="project" value="TreeGrafter"/>
</dbReference>